<evidence type="ECO:0000313" key="5">
    <source>
        <dbReference type="EMBL" id="CAL1710577.1"/>
    </source>
</evidence>
<feature type="region of interest" description="Disordered" evidence="2">
    <location>
        <begin position="25"/>
        <end position="51"/>
    </location>
</feature>
<name>A0ABP1DUS0_9APHY</name>
<dbReference type="InterPro" id="IPR004046">
    <property type="entry name" value="GST_C"/>
</dbReference>
<dbReference type="InterPro" id="IPR036249">
    <property type="entry name" value="Thioredoxin-like_sf"/>
</dbReference>
<dbReference type="PANTHER" id="PTHR44051">
    <property type="entry name" value="GLUTATHIONE S-TRANSFERASE-RELATED"/>
    <property type="match status" value="1"/>
</dbReference>
<gene>
    <name evidence="5" type="ORF">GFSPODELE1_LOCUS7893</name>
</gene>
<organism evidence="5 6">
    <name type="scientific">Somion occarium</name>
    <dbReference type="NCBI Taxonomy" id="3059160"/>
    <lineage>
        <taxon>Eukaryota</taxon>
        <taxon>Fungi</taxon>
        <taxon>Dikarya</taxon>
        <taxon>Basidiomycota</taxon>
        <taxon>Agaricomycotina</taxon>
        <taxon>Agaricomycetes</taxon>
        <taxon>Polyporales</taxon>
        <taxon>Cerrenaceae</taxon>
        <taxon>Somion</taxon>
    </lineage>
</organism>
<feature type="domain" description="GST N-terminal" evidence="3">
    <location>
        <begin position="57"/>
        <end position="141"/>
    </location>
</feature>
<dbReference type="Proteomes" id="UP001497453">
    <property type="component" value="Chromosome 6"/>
</dbReference>
<protein>
    <recommendedName>
        <fullName evidence="7">Glutathione S-transferase</fullName>
    </recommendedName>
</protein>
<evidence type="ECO:0000313" key="6">
    <source>
        <dbReference type="Proteomes" id="UP001497453"/>
    </source>
</evidence>
<dbReference type="PROSITE" id="PS50404">
    <property type="entry name" value="GST_NTER"/>
    <property type="match status" value="1"/>
</dbReference>
<accession>A0ABP1DUS0</accession>
<evidence type="ECO:0000256" key="2">
    <source>
        <dbReference type="SAM" id="MobiDB-lite"/>
    </source>
</evidence>
<proteinExistence type="inferred from homology"/>
<dbReference type="Pfam" id="PF00043">
    <property type="entry name" value="GST_C"/>
    <property type="match status" value="1"/>
</dbReference>
<dbReference type="SUPFAM" id="SSF52833">
    <property type="entry name" value="Thioredoxin-like"/>
    <property type="match status" value="1"/>
</dbReference>
<evidence type="ECO:0000259" key="3">
    <source>
        <dbReference type="PROSITE" id="PS50404"/>
    </source>
</evidence>
<dbReference type="SUPFAM" id="SSF47616">
    <property type="entry name" value="GST C-terminal domain-like"/>
    <property type="match status" value="1"/>
</dbReference>
<dbReference type="EMBL" id="OZ037949">
    <property type="protein sequence ID" value="CAL1710577.1"/>
    <property type="molecule type" value="Genomic_DNA"/>
</dbReference>
<feature type="domain" description="GST C-terminal" evidence="4">
    <location>
        <begin position="147"/>
        <end position="274"/>
    </location>
</feature>
<dbReference type="InterPro" id="IPR036282">
    <property type="entry name" value="Glutathione-S-Trfase_C_sf"/>
</dbReference>
<dbReference type="InterPro" id="IPR040079">
    <property type="entry name" value="Glutathione_S-Trfase"/>
</dbReference>
<feature type="compositionally biased region" description="Polar residues" evidence="2">
    <location>
        <begin position="25"/>
        <end position="47"/>
    </location>
</feature>
<reference evidence="6" key="1">
    <citation type="submission" date="2024-04" db="EMBL/GenBank/DDBJ databases">
        <authorList>
            <person name="Shaw F."/>
            <person name="Minotto A."/>
        </authorList>
    </citation>
    <scope>NUCLEOTIDE SEQUENCE [LARGE SCALE GENOMIC DNA]</scope>
</reference>
<dbReference type="SFLD" id="SFLDS00019">
    <property type="entry name" value="Glutathione_Transferase_(cytos"/>
    <property type="match status" value="1"/>
</dbReference>
<sequence>MLGHLGYKSQQRALVSRYLGSLEMSSSHLSPTSPTRSAGNASASGTPQHDKHFTIYSDKRKHGDPGSLVGLKLLVVLEELDLSCELICKQDVDEEPHQPVTLQGFSDEHLPVLIDHRRNNRAVWEANTILLYLTENYDPDHRISVADPKEKAVQLRWLLWQATCERQTLLSIAPMSNAVSDTRFNTEQYKSQARHSFSELENALSGNDWLVGGKCTIADLAFVAFAMDSVMTSEEISKDFPAVSSWISRLSTRASVRRVIGPSRGGHSSPLTRLN</sequence>
<evidence type="ECO:0000256" key="1">
    <source>
        <dbReference type="ARBA" id="ARBA00007409"/>
    </source>
</evidence>
<dbReference type="PROSITE" id="PS50405">
    <property type="entry name" value="GST_CTER"/>
    <property type="match status" value="1"/>
</dbReference>
<keyword evidence="6" id="KW-1185">Reference proteome</keyword>
<evidence type="ECO:0000259" key="4">
    <source>
        <dbReference type="PROSITE" id="PS50405"/>
    </source>
</evidence>
<dbReference type="Gene3D" id="1.20.1050.130">
    <property type="match status" value="1"/>
</dbReference>
<dbReference type="InterPro" id="IPR010987">
    <property type="entry name" value="Glutathione-S-Trfase_C-like"/>
</dbReference>
<dbReference type="PANTHER" id="PTHR44051:SF8">
    <property type="entry name" value="GLUTATHIONE S-TRANSFERASE GSTA"/>
    <property type="match status" value="1"/>
</dbReference>
<dbReference type="InterPro" id="IPR004045">
    <property type="entry name" value="Glutathione_S-Trfase_N"/>
</dbReference>
<comment type="similarity">
    <text evidence="1">Belongs to the GST superfamily.</text>
</comment>
<evidence type="ECO:0008006" key="7">
    <source>
        <dbReference type="Google" id="ProtNLM"/>
    </source>
</evidence>